<keyword evidence="2" id="KW-1185">Reference proteome</keyword>
<proteinExistence type="predicted"/>
<reference evidence="1" key="1">
    <citation type="submission" date="2020-06" db="EMBL/GenBank/DDBJ databases">
        <title>Legume-microbial interactions unlock mineral nutrients during tropical forest succession.</title>
        <authorList>
            <person name="Epihov D.Z."/>
        </authorList>
    </citation>
    <scope>NUCLEOTIDE SEQUENCE [LARGE SCALE GENOMIC DNA]</scope>
    <source>
        <strain evidence="1">Pan2503</strain>
    </source>
</reference>
<organism evidence="1 2">
    <name type="scientific">Candidatus Acidiferrum panamense</name>
    <dbReference type="NCBI Taxonomy" id="2741543"/>
    <lineage>
        <taxon>Bacteria</taxon>
        <taxon>Pseudomonadati</taxon>
        <taxon>Acidobacteriota</taxon>
        <taxon>Terriglobia</taxon>
        <taxon>Candidatus Acidiferrales</taxon>
        <taxon>Candidatus Acidiferrum</taxon>
    </lineage>
</organism>
<gene>
    <name evidence="1" type="ORF">HRJ53_07155</name>
</gene>
<name>A0A7V8NNR9_9BACT</name>
<evidence type="ECO:0000313" key="2">
    <source>
        <dbReference type="Proteomes" id="UP000567293"/>
    </source>
</evidence>
<sequence>MREKMIEMEKQMGEFAQVVQQELSRVAASYPRERAPRHAIVRATPKVAR</sequence>
<protein>
    <submittedName>
        <fullName evidence="1">Uncharacterized protein</fullName>
    </submittedName>
</protein>
<evidence type="ECO:0000313" key="1">
    <source>
        <dbReference type="EMBL" id="MBA0084754.1"/>
    </source>
</evidence>
<dbReference type="Proteomes" id="UP000567293">
    <property type="component" value="Unassembled WGS sequence"/>
</dbReference>
<accession>A0A7V8NNR9</accession>
<dbReference type="AlphaFoldDB" id="A0A7V8NNR9"/>
<comment type="caution">
    <text evidence="1">The sequence shown here is derived from an EMBL/GenBank/DDBJ whole genome shotgun (WGS) entry which is preliminary data.</text>
</comment>
<dbReference type="EMBL" id="JACDQQ010000697">
    <property type="protein sequence ID" value="MBA0084754.1"/>
    <property type="molecule type" value="Genomic_DNA"/>
</dbReference>